<dbReference type="EMBL" id="CAID01000017">
    <property type="protein sequence ID" value="CEG00580.1"/>
    <property type="molecule type" value="Genomic_DNA"/>
</dbReference>
<feature type="compositionally biased region" description="Gly residues" evidence="3">
    <location>
        <begin position="22"/>
        <end position="32"/>
    </location>
</feature>
<dbReference type="InterPro" id="IPR029045">
    <property type="entry name" value="ClpP/crotonase-like_dom_sf"/>
</dbReference>
<dbReference type="InterPro" id="IPR023562">
    <property type="entry name" value="ClpP/TepA"/>
</dbReference>
<dbReference type="InterPro" id="IPR001907">
    <property type="entry name" value="ClpP"/>
</dbReference>
<keyword evidence="4" id="KW-0645">Protease</keyword>
<dbReference type="KEGG" id="ota:OT_ostta17g01390"/>
<dbReference type="STRING" id="70448.A0A096P986"/>
<evidence type="ECO:0000313" key="5">
    <source>
        <dbReference type="Proteomes" id="UP000009170"/>
    </source>
</evidence>
<dbReference type="GO" id="GO:0009536">
    <property type="term" value="C:plastid"/>
    <property type="evidence" value="ECO:0007669"/>
    <property type="project" value="UniProtKB-ARBA"/>
</dbReference>
<accession>A0A096P986</accession>
<evidence type="ECO:0000256" key="1">
    <source>
        <dbReference type="ARBA" id="ARBA00007039"/>
    </source>
</evidence>
<dbReference type="GO" id="GO:0004252">
    <property type="term" value="F:serine-type endopeptidase activity"/>
    <property type="evidence" value="ECO:0007669"/>
    <property type="project" value="InterPro"/>
</dbReference>
<dbReference type="GO" id="GO:0004176">
    <property type="term" value="F:ATP-dependent peptidase activity"/>
    <property type="evidence" value="ECO:0007669"/>
    <property type="project" value="InterPro"/>
</dbReference>
<dbReference type="PRINTS" id="PR00127">
    <property type="entry name" value="CLPPROTEASEP"/>
</dbReference>
<dbReference type="Pfam" id="PF00574">
    <property type="entry name" value="CLP_protease"/>
    <property type="match status" value="1"/>
</dbReference>
<dbReference type="FunCoup" id="A0A096P986">
    <property type="interactions" value="687"/>
</dbReference>
<keyword evidence="4" id="KW-0378">Hydrolase</keyword>
<name>A0A096P986_OSTTA</name>
<sequence>MSTVGLHVARASTASSALRGNGTTGRGRGTGGRARARAGAGSFGAYGGFVDGNKLHDGLRRGDGRARSRTFGETVTRATTTATRGARATKTMMPIGVPRVPYKTPNESSWQWVDIWNCLYRERIIWIGQTIDEELGNQLVATMLFLDSVDRNKPMYLYINSEGGQIVPTMAIMDTMKHLKAEVGTVGFGSARAMGGLLLASGKKGKRAALPNTCIMLHHPSGVARGSASDVQNEGKELMRIRSQINKKISDITGRPVDVVSEEIRRDKHFTPEQALEYGIIDKILYRPRGPR</sequence>
<dbReference type="CDD" id="cd07017">
    <property type="entry name" value="S14_ClpP_2"/>
    <property type="match status" value="1"/>
</dbReference>
<dbReference type="GO" id="GO:0051117">
    <property type="term" value="F:ATPase binding"/>
    <property type="evidence" value="ECO:0007669"/>
    <property type="project" value="TreeGrafter"/>
</dbReference>
<evidence type="ECO:0000313" key="4">
    <source>
        <dbReference type="EMBL" id="CEG00580.1"/>
    </source>
</evidence>
<proteinExistence type="inferred from homology"/>
<gene>
    <name evidence="4" type="ORF">OT_ostta17g01390</name>
</gene>
<comment type="similarity">
    <text evidence="1 2">Belongs to the peptidase S14 family.</text>
</comment>
<dbReference type="Gene3D" id="3.90.226.10">
    <property type="entry name" value="2-enoyl-CoA Hydratase, Chain A, domain 1"/>
    <property type="match status" value="1"/>
</dbReference>
<dbReference type="InParanoid" id="A0A096P986"/>
<dbReference type="HAMAP" id="MF_00444">
    <property type="entry name" value="ClpP"/>
    <property type="match status" value="1"/>
</dbReference>
<dbReference type="RefSeq" id="XP_003083911.2">
    <property type="nucleotide sequence ID" value="XM_003083863.2"/>
</dbReference>
<dbReference type="OrthoDB" id="2017408at2759"/>
<protein>
    <recommendedName>
        <fullName evidence="2">ATP-dependent Clp protease proteolytic subunit</fullName>
    </recommendedName>
</protein>
<reference evidence="4 5" key="2">
    <citation type="journal article" date="2014" name="BMC Genomics">
        <title>An improved genome of the model marine alga Ostreococcus tauri unfolds by assessing Illumina de novo assemblies.</title>
        <authorList>
            <person name="Blanc-Mathieu R."/>
            <person name="Verhelst B."/>
            <person name="Derelle E."/>
            <person name="Rombauts S."/>
            <person name="Bouget F.Y."/>
            <person name="Carre I."/>
            <person name="Chateau A."/>
            <person name="Eyre-Walker A."/>
            <person name="Grimsley N."/>
            <person name="Moreau H."/>
            <person name="Piegu B."/>
            <person name="Rivals E."/>
            <person name="Schackwitz W."/>
            <person name="Van de Peer Y."/>
            <person name="Piganeau G."/>
        </authorList>
    </citation>
    <scope>NUCLEOTIDE SEQUENCE [LARGE SCALE GENOMIC DNA]</scope>
    <source>
        <strain evidence="5">OTTH 0595 / CCAP 157/2 / RCC745</strain>
    </source>
</reference>
<dbReference type="GeneID" id="9838006"/>
<keyword evidence="5" id="KW-1185">Reference proteome</keyword>
<evidence type="ECO:0000256" key="3">
    <source>
        <dbReference type="SAM" id="MobiDB-lite"/>
    </source>
</evidence>
<dbReference type="Proteomes" id="UP000009170">
    <property type="component" value="Unassembled WGS sequence"/>
</dbReference>
<evidence type="ECO:0000256" key="2">
    <source>
        <dbReference type="RuleBase" id="RU003567"/>
    </source>
</evidence>
<dbReference type="SUPFAM" id="SSF52096">
    <property type="entry name" value="ClpP/crotonase"/>
    <property type="match status" value="1"/>
</dbReference>
<dbReference type="GO" id="GO:0006515">
    <property type="term" value="P:protein quality control for misfolded or incompletely synthesized proteins"/>
    <property type="evidence" value="ECO:0007669"/>
    <property type="project" value="TreeGrafter"/>
</dbReference>
<dbReference type="GO" id="GO:0009368">
    <property type="term" value="C:endopeptidase Clp complex"/>
    <property type="evidence" value="ECO:0007669"/>
    <property type="project" value="TreeGrafter"/>
</dbReference>
<dbReference type="PANTHER" id="PTHR10381:SF46">
    <property type="entry name" value="ATP-DEPENDENT CLP PROTEASE PROTEOLYTIC SUBUNIT-RELATED PROTEIN 2, CHLOROPLASTIC"/>
    <property type="match status" value="1"/>
</dbReference>
<dbReference type="PANTHER" id="PTHR10381">
    <property type="entry name" value="ATP-DEPENDENT CLP PROTEASE PROTEOLYTIC SUBUNIT"/>
    <property type="match status" value="1"/>
</dbReference>
<reference evidence="5" key="1">
    <citation type="journal article" date="2006" name="Proc. Natl. Acad. Sci. U.S.A.">
        <title>Genome analysis of the smallest free-living eukaryote Ostreococcus tauri unveils many unique features.</title>
        <authorList>
            <person name="Derelle E."/>
            <person name="Ferraz C."/>
            <person name="Rombauts S."/>
            <person name="Rouze P."/>
            <person name="Worden A.Z."/>
            <person name="Robbens S."/>
            <person name="Partensky F."/>
            <person name="Degroeve S."/>
            <person name="Echeynie S."/>
            <person name="Cooke R."/>
            <person name="Saeys Y."/>
            <person name="Wuyts J."/>
            <person name="Jabbari K."/>
            <person name="Bowler C."/>
            <person name="Panaud O."/>
            <person name="Piegu B."/>
            <person name="Ball S.G."/>
            <person name="Ral J.-P."/>
            <person name="Bouget F.-Y."/>
            <person name="Piganeau G."/>
            <person name="De Baets B."/>
            <person name="Picard A."/>
            <person name="Delseny M."/>
            <person name="Demaille J."/>
            <person name="Van de Peer Y."/>
            <person name="Moreau H."/>
        </authorList>
    </citation>
    <scope>NUCLEOTIDE SEQUENCE [LARGE SCALE GENOMIC DNA]</scope>
    <source>
        <strain evidence="5">OTTH 0595 / CCAP 157/2 / RCC745</strain>
    </source>
</reference>
<feature type="region of interest" description="Disordered" evidence="3">
    <location>
        <begin position="1"/>
        <end position="36"/>
    </location>
</feature>
<organism evidence="4 5">
    <name type="scientific">Ostreococcus tauri</name>
    <name type="common">Marine green alga</name>
    <dbReference type="NCBI Taxonomy" id="70448"/>
    <lineage>
        <taxon>Eukaryota</taxon>
        <taxon>Viridiplantae</taxon>
        <taxon>Chlorophyta</taxon>
        <taxon>Mamiellophyceae</taxon>
        <taxon>Mamiellales</taxon>
        <taxon>Bathycoccaceae</taxon>
        <taxon>Ostreococcus</taxon>
    </lineage>
</organism>
<dbReference type="AlphaFoldDB" id="A0A096P986"/>
<comment type="caution">
    <text evidence="4">The sequence shown here is derived from an EMBL/GenBank/DDBJ whole genome shotgun (WGS) entry which is preliminary data.</text>
</comment>